<dbReference type="Proteomes" id="UP000789901">
    <property type="component" value="Unassembled WGS sequence"/>
</dbReference>
<evidence type="ECO:0000313" key="1">
    <source>
        <dbReference type="EMBL" id="CAG8853260.1"/>
    </source>
</evidence>
<sequence>VNRLKKINKVRNNDYEIWEQVAECEDECLATIAKKKINKRKNIRKNNKCEIEQFKN</sequence>
<accession>A0ABN7XF57</accession>
<reference evidence="1 2" key="1">
    <citation type="submission" date="2021-06" db="EMBL/GenBank/DDBJ databases">
        <authorList>
            <person name="Kallberg Y."/>
            <person name="Tangrot J."/>
            <person name="Rosling A."/>
        </authorList>
    </citation>
    <scope>NUCLEOTIDE SEQUENCE [LARGE SCALE GENOMIC DNA]</scope>
    <source>
        <strain evidence="1 2">120-4 pot B 10/14</strain>
    </source>
</reference>
<proteinExistence type="predicted"/>
<name>A0ABN7XF57_GIGMA</name>
<keyword evidence="2" id="KW-1185">Reference proteome</keyword>
<protein>
    <submittedName>
        <fullName evidence="1">38989_t:CDS:1</fullName>
    </submittedName>
</protein>
<organism evidence="1 2">
    <name type="scientific">Gigaspora margarita</name>
    <dbReference type="NCBI Taxonomy" id="4874"/>
    <lineage>
        <taxon>Eukaryota</taxon>
        <taxon>Fungi</taxon>
        <taxon>Fungi incertae sedis</taxon>
        <taxon>Mucoromycota</taxon>
        <taxon>Glomeromycotina</taxon>
        <taxon>Glomeromycetes</taxon>
        <taxon>Diversisporales</taxon>
        <taxon>Gigasporaceae</taxon>
        <taxon>Gigaspora</taxon>
    </lineage>
</organism>
<evidence type="ECO:0000313" key="2">
    <source>
        <dbReference type="Proteomes" id="UP000789901"/>
    </source>
</evidence>
<comment type="caution">
    <text evidence="1">The sequence shown here is derived from an EMBL/GenBank/DDBJ whole genome shotgun (WGS) entry which is preliminary data.</text>
</comment>
<feature type="non-terminal residue" evidence="1">
    <location>
        <position position="1"/>
    </location>
</feature>
<feature type="non-terminal residue" evidence="1">
    <location>
        <position position="56"/>
    </location>
</feature>
<gene>
    <name evidence="1" type="ORF">GMARGA_LOCUS42081</name>
</gene>
<dbReference type="EMBL" id="CAJVQB010121859">
    <property type="protein sequence ID" value="CAG8853260.1"/>
    <property type="molecule type" value="Genomic_DNA"/>
</dbReference>